<dbReference type="GO" id="GO:0005975">
    <property type="term" value="P:carbohydrate metabolic process"/>
    <property type="evidence" value="ECO:0007669"/>
    <property type="project" value="UniProtKB-ARBA"/>
</dbReference>
<comment type="caution">
    <text evidence="4">The sequence shown here is derived from an EMBL/GenBank/DDBJ whole genome shotgun (WGS) entry which is preliminary data.</text>
</comment>
<feature type="domain" description="DUF7927" evidence="3">
    <location>
        <begin position="713"/>
        <end position="828"/>
    </location>
</feature>
<evidence type="ECO:0000256" key="2">
    <source>
        <dbReference type="SAM" id="SignalP"/>
    </source>
</evidence>
<feature type="chain" id="PRO_5040754317" description="DUF7927 domain-containing protein" evidence="2">
    <location>
        <begin position="32"/>
        <end position="3675"/>
    </location>
</feature>
<feature type="domain" description="DUF7927" evidence="3">
    <location>
        <begin position="1815"/>
        <end position="1928"/>
    </location>
</feature>
<feature type="domain" description="DUF7927" evidence="3">
    <location>
        <begin position="962"/>
        <end position="1083"/>
    </location>
</feature>
<gene>
    <name evidence="4" type="ORF">Afil01_34750</name>
</gene>
<dbReference type="NCBIfam" id="TIGR01451">
    <property type="entry name" value="B_ant_repeat"/>
    <property type="match status" value="26"/>
</dbReference>
<dbReference type="SUPFAM" id="SSF63825">
    <property type="entry name" value="YWTD domain"/>
    <property type="match status" value="1"/>
</dbReference>
<sequence length="3675" mass="373068">MSTFTRLAARLTVLALAVPSAVFAIAAPAYAASWTVSSDPSPASIDCDHLYSSFYIGSLRLQNDASGNATPKNTTLAKRGTPGPPDYWATDMAIGPDPDTGAITAFYSSYTTANLTLYKQVTGTTTVTDTIYNGQTRTLPSGTNWGGLTMDAKSGLLYGFQNGGVPKIFQLDLKTGTSKVWTRGTNLTSVPANDPVFAGGTMVPDGFVDRDGGVYYGLSYGGLTYIYRLDPATGTTQQAVKVTGPGSSNGFDNYGMAYLNGYIYLGYYAGSLYRVDPKTGASTLVPGGAVSDTANQVGSVDPNPMGSWKITDLAGCSTSRNLLDKLEVTKTVSPANAKPGDKVSYRIEIANTGTTAATGVSLTDDLSGVIDDATYGADAKSTVDGANTTTQPSYTAPRLTWTGDIAAGKTVVVTYTATVKNPPTGDSSLKNTVTVPGSNCASGSTDPDCATTVPIAWLKVKKTASPAQPLPGQKVTYTVTVTNPGTGAYTGASVTDDLTGVLDDATYNADATASSGSVGYGARKVTWTGTVAAGATVTITYSVTVGNPPGGDKVLRNAVTGGSNCPAGSTDPDCATVTPVTGLIVKKTVTPETARPGDVITYLITVENVGATAANADITDDLTGVIDDATYGNDAVSTIDEVRTTTQPAYTAPKLTWKGSVPGGKKVVIAYTVEVKNPATGDKSMKNKVTGGSNCATGSTDPNCGTTTPVVVYTVKKTASPAVASPGQKVTYTVTVTSTGNGVYKGATFTDDLTGVLEDATWDGLVTQTTGTTTYTSPKLTWTGDIQPGTPVTITYSVTVANPPTGDKRLTNVVTGGSNCPAGSTNADCKTTTPIKAIKVTKTAKPPFPKLNETVTFTVVVENIGTVAYNNATFSDDLTDVLDDAYWSGVSADTGSAVRNGNTLTWTGNLPIGGKATVLYYVTAHFQGNGTIKNTVTSPDSNCPPGSTDPNCNTITPPPGLRITKTASPATARPGDTVTYTLTVQNTSGRVYNNATATDDLTGVLDDATWGSVTASTGTATFTTPKLTWTGNLAVNASATITYTVTVKRPQAGDKQLKNTVTGPADSNCPTGNTDPVCKTTTPVATITVAKTSRPATAKPGDTVTYTVTVTNTGLADYMDASFADDLSGVLDDATFGTVSSDSGSAMRVGNRLTWTGNVAKGATATITYTVTVNNPPGGDKLLKNTVTTPDGCTANCSTETPVATLEITKTAAPASAKPGEKVTYTVTVKNTGTGVYTGATFTDDLTGVIDDATYNADAAASSGTTTYTAPKLKWTGDVTAGATVTVTYSVTVSKPPTGDLTLKNAITECPTCGTETPVAKLEITKTVSPSPARPGDKVTYTVTVKNTGTGPYAGATFTDDLTGVLDDAAYNADAAASSGTTSYTAPKLTWTGDVAAGATVTVTYSVTVGSPPAGDKVLKNAVTAPDGCTGDCGTETPVATYTVAKTASPAEAGPGDTVTYTVTVTNNSRADYTGASFSDDLSGVIDDAAWGSVSASSGTASYTPTTLTWTGDVRKGRTVTVTYTVTVNKPPTGDKVLKNKLTGGTNCPAGSTDPDCATETKLRLLQVKKTVSPAAPKKGETVTYTITVRNTGTADYPGASVSDDLSAVLDDATWVSVTADVGTALRSGNTLTWTGDLAVGESATIVYKVTVTNAGDKILRNAVSGEDSNCPAGSTDPDCSTVTPTPNLTITKTASATTAKPGETITYTLTVRNTGAAAYTGATVRDDLSGVIDDATWGSVTATSGTAAYSAPTLSWSGDVAAGASVTITYTVTVNKPPGGDKQLKNAVTGTADSNCPAGSSDPNCSTTTPVATYTVAKTASPASAKPGETVTYTVTVTNDGQADYTGASFTDDLSGVVDDATWGSVTASSGVATYTPTTLSWNGNLAKGATATITYTVTVNTPPAGDKSLKNAVTGTDGSTCEGDCTTVTPVAALTYAKTASTANAKPGDKVTYTVTVTNSGTGVYKGATVTDDLTGVIDDATYNDDAAATSGTVAYTAPRLTWSGDVAAGATVTITYSVTVNKPPTGDLTLKNAITECPTCGTETLVGRLAIAKTASPASAKPGDTVTYTITVENTGTGPYPGASVSDDLSGVLDDAAWGAVSADTGTATFTSPTLTWTGDLNAGQKATITYTVTVGKPPGGDKKLKNTVTGPDGSQCTGSCSTETPVATYRLKKTATPATAKPGETVTYTVRVINDGEAEYKGASFTDDLSGVLDDATWGSVTASKGTATFASPTLSWTGDLAKGEEATITYTVTVNTPPAGDKKLTNAVTGTDGSTCEGDCTTVTPVAALTIAKTASPASAKPGDTVTYTVTVTNSGTGVYRGGTFTDDLTGVVDDATYNNDASATSGSVSYTAPKLTWTGDVAAGGTVTVTYTVTVSKPPTGDLTLKNAIAECPDCGTVTPIAKLTIKKTASPAEVKPGGKVTYTVTVTNEGEAAYPGASVTDDLTGVLDDAAYNNDATATSGTVTYSAPKLTWTGDVAAKGTVTLTYSVTVNTPPAGDKKLTNAVTGPDGSTCDGDCTTVTPVASYSLRKTASPATAKPGETVTYTVTVTNTGATEYKGASFSDDLSGVLDDATWGSVSASAGTATRTGNTLSWSGDLPVGGTATVTYTVTVNTPPTGDKKLGNAVTGTDGSTCEGDCTTVTPIAVLAVKKTATPASALPGGKVTYTVTVTNTGTGLYRGGTFTDDLSGVIDDATYNTDATASSGTVSYTAPRLTWTGDVAAGATVTVTYSVTVGSPPAGDKNLINAVTGGGNCPAGSSDPDCSTVVPLGNLVIAKTAAPASAKPGETVTYTVTVTNNGRGPVNNASFTDDLTGVLDDAVYNNDASASSGTASYASPKLTWSGIVEAGATVTVTYTVTVNRPPGGDKKLKNAVTGEGTNCATACETETPIATYTITKTARPATVKPGETVTYTVTVTNDGQADYPGATFTDDLTGVIDDATYNNDATASTGTAVYTAPRLTWTGNLAKGATVTVTYTATVNDPPGGDKKLTNAITECPSCGTETPVAILTITKTASPASARPGDKVTYTVTVSNTGTGAYKGATFTDDLTGVIDDATYNKDAAATGGSVSYTAPKLTWTGDVAAGKTVTVTYTVTVNKPPTGDLTLKNAITECPSCGTETPVAKLEIRKTSAPASAKPGETVTYTITVRNTGTGPYPGASVSDDLSGVIDDAAYNADATASSGTVTYTAPKLTWTGDVTAGQTVTITYTVTVGRPPAGDKRLKNAVTGPDGSTCPPGSADPGCSTITPLAALKASKKADKTDASPGEKVTYTLTVENTGRAAYTGASLTDDLSDVLDDATWNDDATADKGTVAFTPPTLTWSGDLAAGEKATITYTVTVTNAGDRRMSNVIVVPDSNCATGSADPDCDVVLPSPNLKIYKSATPGPVSPGDVVRYTVLVVNTGDGAYRDARVSDDLTGVLDDADYNNDATATTGSAAWQPPNLVWTGTVPGKTTVTIRYSVTVKKTGLGDHGLHNQIQRPDDAICPKPMPAGTARLAEAVIDPNCSTDTPVRAFTLTKRAEPGTVKTGQKVTYTVTVTNTGKGGYDSLAFTDDLTRVLERARYNGDATATAGTVTVTGARLTWRGPLPVAATVTVTYSVTATAAGKLVNAVTTTTPGGNCASPGEPGCSATTTVTPPLPVTGPGIAGWLMAAGALIALGFALRRVRRET</sequence>
<dbReference type="PROSITE" id="PS50194">
    <property type="entry name" value="FILAMIN_REPEAT"/>
    <property type="match status" value="2"/>
</dbReference>
<dbReference type="Pfam" id="PF25549">
    <property type="entry name" value="DUF7927"/>
    <property type="match status" value="27"/>
</dbReference>
<keyword evidence="2" id="KW-0732">Signal</keyword>
<dbReference type="GO" id="GO:0004553">
    <property type="term" value="F:hydrolase activity, hydrolyzing O-glycosyl compounds"/>
    <property type="evidence" value="ECO:0007669"/>
    <property type="project" value="InterPro"/>
</dbReference>
<dbReference type="InterPro" id="IPR017868">
    <property type="entry name" value="Filamin/ABP280_repeat-like"/>
</dbReference>
<feature type="domain" description="DUF7927" evidence="3">
    <location>
        <begin position="3131"/>
        <end position="3247"/>
    </location>
</feature>
<dbReference type="InterPro" id="IPR026466">
    <property type="entry name" value="Fim_isopep_form_D2_dom"/>
</dbReference>
<dbReference type="Gene3D" id="2.60.40.290">
    <property type="match status" value="8"/>
</dbReference>
<proteinExistence type="predicted"/>
<feature type="domain" description="DUF7927" evidence="3">
    <location>
        <begin position="2410"/>
        <end position="2524"/>
    </location>
</feature>
<feature type="domain" description="DUF7927" evidence="3">
    <location>
        <begin position="1087"/>
        <end position="1196"/>
    </location>
</feature>
<feature type="domain" description="DUF7927" evidence="3">
    <location>
        <begin position="3257"/>
        <end position="3366"/>
    </location>
</feature>
<accession>A0A9W6WA50</accession>
<feature type="signal peptide" evidence="2">
    <location>
        <begin position="1"/>
        <end position="31"/>
    </location>
</feature>
<evidence type="ECO:0000313" key="5">
    <source>
        <dbReference type="Proteomes" id="UP001165079"/>
    </source>
</evidence>
<feature type="domain" description="DUF7927" evidence="3">
    <location>
        <begin position="3015"/>
        <end position="3122"/>
    </location>
</feature>
<name>A0A9W6WA50_9ACTN</name>
<feature type="domain" description="DUF7927" evidence="3">
    <location>
        <begin position="2899"/>
        <end position="3006"/>
    </location>
</feature>
<dbReference type="EMBL" id="BSTX01000002">
    <property type="protein sequence ID" value="GLZ78668.1"/>
    <property type="molecule type" value="Genomic_DNA"/>
</dbReference>
<feature type="domain" description="DUF7927" evidence="3">
    <location>
        <begin position="1691"/>
        <end position="1810"/>
    </location>
</feature>
<feature type="domain" description="DUF7927" evidence="3">
    <location>
        <begin position="1566"/>
        <end position="1681"/>
    </location>
</feature>
<feature type="domain" description="DUF7927" evidence="3">
    <location>
        <begin position="2534"/>
        <end position="2645"/>
    </location>
</feature>
<dbReference type="GO" id="GO:0030247">
    <property type="term" value="F:polysaccharide binding"/>
    <property type="evidence" value="ECO:0007669"/>
    <property type="project" value="InterPro"/>
</dbReference>
<keyword evidence="1" id="KW-1133">Transmembrane helix</keyword>
<dbReference type="NCBIfam" id="TIGR04226">
    <property type="entry name" value="RrgB_K2N_iso_D2"/>
    <property type="match status" value="1"/>
</dbReference>
<feature type="domain" description="DUF7927" evidence="3">
    <location>
        <begin position="458"/>
        <end position="578"/>
    </location>
</feature>
<feature type="domain" description="DUF7927" evidence="3">
    <location>
        <begin position="1322"/>
        <end position="1428"/>
    </location>
</feature>
<dbReference type="Proteomes" id="UP001165079">
    <property type="component" value="Unassembled WGS sequence"/>
</dbReference>
<feature type="domain" description="DUF7927" evidence="3">
    <location>
        <begin position="2174"/>
        <end position="2286"/>
    </location>
</feature>
<dbReference type="InterPro" id="IPR057687">
    <property type="entry name" value="DUF7927"/>
</dbReference>
<feature type="domain" description="DUF7927" evidence="3">
    <location>
        <begin position="853"/>
        <end position="952"/>
    </location>
</feature>
<keyword evidence="1" id="KW-0472">Membrane</keyword>
<feature type="domain" description="DUF7927" evidence="3">
    <location>
        <begin position="2294"/>
        <end position="2397"/>
    </location>
</feature>
<feature type="domain" description="DUF7927" evidence="3">
    <location>
        <begin position="2778"/>
        <end position="2898"/>
    </location>
</feature>
<evidence type="ECO:0000259" key="3">
    <source>
        <dbReference type="Pfam" id="PF25549"/>
    </source>
</evidence>
<protein>
    <recommendedName>
        <fullName evidence="3">DUF7927 domain-containing protein</fullName>
    </recommendedName>
</protein>
<feature type="domain" description="DUF7927" evidence="3">
    <location>
        <begin position="2053"/>
        <end position="2169"/>
    </location>
</feature>
<evidence type="ECO:0000256" key="1">
    <source>
        <dbReference type="SAM" id="Phobius"/>
    </source>
</evidence>
<feature type="domain" description="DUF7927" evidence="3">
    <location>
        <begin position="3383"/>
        <end position="3488"/>
    </location>
</feature>
<reference evidence="4" key="1">
    <citation type="submission" date="2023-03" db="EMBL/GenBank/DDBJ databases">
        <title>Actinorhabdospora filicis NBRC 111898.</title>
        <authorList>
            <person name="Ichikawa N."/>
            <person name="Sato H."/>
            <person name="Tonouchi N."/>
        </authorList>
    </citation>
    <scope>NUCLEOTIDE SEQUENCE</scope>
    <source>
        <strain evidence="4">NBRC 111898</strain>
    </source>
</reference>
<feature type="domain" description="DUF7927" evidence="3">
    <location>
        <begin position="584"/>
        <end position="702"/>
    </location>
</feature>
<dbReference type="InterPro" id="IPR013783">
    <property type="entry name" value="Ig-like_fold"/>
</dbReference>
<dbReference type="PANTHER" id="PTHR34819">
    <property type="entry name" value="LARGE CYSTEINE-RICH PERIPLASMIC PROTEIN OMCB"/>
    <property type="match status" value="1"/>
</dbReference>
<dbReference type="InterPro" id="IPR012291">
    <property type="entry name" value="CBM2_carb-bd_dom_sf"/>
</dbReference>
<dbReference type="PANTHER" id="PTHR34819:SF3">
    <property type="entry name" value="CELL SURFACE PROTEIN"/>
    <property type="match status" value="1"/>
</dbReference>
<dbReference type="InterPro" id="IPR047589">
    <property type="entry name" value="DUF11_rpt"/>
</dbReference>
<feature type="transmembrane region" description="Helical" evidence="1">
    <location>
        <begin position="3651"/>
        <end position="3668"/>
    </location>
</feature>
<feature type="domain" description="DUF7927" evidence="3">
    <location>
        <begin position="2653"/>
        <end position="2768"/>
    </location>
</feature>
<feature type="domain" description="DUF7927" evidence="3">
    <location>
        <begin position="326"/>
        <end position="450"/>
    </location>
</feature>
<feature type="domain" description="DUF7927" evidence="3">
    <location>
        <begin position="3523"/>
        <end position="3637"/>
    </location>
</feature>
<dbReference type="Gene3D" id="2.60.40.740">
    <property type="match status" value="3"/>
</dbReference>
<dbReference type="Gene3D" id="2.60.40.10">
    <property type="entry name" value="Immunoglobulins"/>
    <property type="match status" value="10"/>
</dbReference>
<feature type="domain" description="DUF7927" evidence="3">
    <location>
        <begin position="1206"/>
        <end position="1313"/>
    </location>
</feature>
<keyword evidence="1" id="KW-0812">Transmembrane</keyword>
<evidence type="ECO:0000313" key="4">
    <source>
        <dbReference type="EMBL" id="GLZ78668.1"/>
    </source>
</evidence>
<dbReference type="RefSeq" id="WP_285663816.1">
    <property type="nucleotide sequence ID" value="NZ_BSTX01000002.1"/>
</dbReference>
<organism evidence="4 5">
    <name type="scientific">Actinorhabdospora filicis</name>
    <dbReference type="NCBI Taxonomy" id="1785913"/>
    <lineage>
        <taxon>Bacteria</taxon>
        <taxon>Bacillati</taxon>
        <taxon>Actinomycetota</taxon>
        <taxon>Actinomycetes</taxon>
        <taxon>Micromonosporales</taxon>
        <taxon>Micromonosporaceae</taxon>
        <taxon>Actinorhabdospora</taxon>
    </lineage>
</organism>
<dbReference type="InterPro" id="IPR051172">
    <property type="entry name" value="Chlamydia_OmcB"/>
</dbReference>
<feature type="domain" description="DUF7927" evidence="3">
    <location>
        <begin position="1942"/>
        <end position="2039"/>
    </location>
</feature>
<keyword evidence="5" id="KW-1185">Reference proteome</keyword>
<feature type="domain" description="DUF7927" evidence="3">
    <location>
        <begin position="1442"/>
        <end position="1557"/>
    </location>
</feature>